<feature type="region of interest" description="Disordered" evidence="1">
    <location>
        <begin position="25"/>
        <end position="62"/>
    </location>
</feature>
<organism evidence="2 3">
    <name type="scientific">Portunus trituberculatus</name>
    <name type="common">Swimming crab</name>
    <name type="synonym">Neptunus trituberculatus</name>
    <dbReference type="NCBI Taxonomy" id="210409"/>
    <lineage>
        <taxon>Eukaryota</taxon>
        <taxon>Metazoa</taxon>
        <taxon>Ecdysozoa</taxon>
        <taxon>Arthropoda</taxon>
        <taxon>Crustacea</taxon>
        <taxon>Multicrustacea</taxon>
        <taxon>Malacostraca</taxon>
        <taxon>Eumalacostraca</taxon>
        <taxon>Eucarida</taxon>
        <taxon>Decapoda</taxon>
        <taxon>Pleocyemata</taxon>
        <taxon>Brachyura</taxon>
        <taxon>Eubrachyura</taxon>
        <taxon>Portunoidea</taxon>
        <taxon>Portunidae</taxon>
        <taxon>Portuninae</taxon>
        <taxon>Portunus</taxon>
    </lineage>
</organism>
<feature type="compositionally biased region" description="Basic residues" evidence="1">
    <location>
        <begin position="52"/>
        <end position="62"/>
    </location>
</feature>
<reference evidence="2 3" key="1">
    <citation type="submission" date="2019-05" db="EMBL/GenBank/DDBJ databases">
        <title>Another draft genome of Portunus trituberculatus and its Hox gene families provides insights of decapod evolution.</title>
        <authorList>
            <person name="Jeong J.-H."/>
            <person name="Song I."/>
            <person name="Kim S."/>
            <person name="Choi T."/>
            <person name="Kim D."/>
            <person name="Ryu S."/>
            <person name="Kim W."/>
        </authorList>
    </citation>
    <scope>NUCLEOTIDE SEQUENCE [LARGE SCALE GENOMIC DNA]</scope>
    <source>
        <tissue evidence="2">Muscle</tissue>
    </source>
</reference>
<evidence type="ECO:0000313" key="2">
    <source>
        <dbReference type="EMBL" id="MPC71642.1"/>
    </source>
</evidence>
<proteinExistence type="predicted"/>
<sequence>MVTLAAWFSSPPQQNDPRVYINYRGGEQQATPRPCLAKQPRAKSDNDNNFPRLKRANIRSRF</sequence>
<accession>A0A5B7HK59</accession>
<protein>
    <submittedName>
        <fullName evidence="2">Uncharacterized protein</fullName>
    </submittedName>
</protein>
<evidence type="ECO:0000313" key="3">
    <source>
        <dbReference type="Proteomes" id="UP000324222"/>
    </source>
</evidence>
<dbReference type="AlphaFoldDB" id="A0A5B7HK59"/>
<keyword evidence="3" id="KW-1185">Reference proteome</keyword>
<dbReference type="EMBL" id="VSRR010033263">
    <property type="protein sequence ID" value="MPC71642.1"/>
    <property type="molecule type" value="Genomic_DNA"/>
</dbReference>
<dbReference type="Proteomes" id="UP000324222">
    <property type="component" value="Unassembled WGS sequence"/>
</dbReference>
<evidence type="ECO:0000256" key="1">
    <source>
        <dbReference type="SAM" id="MobiDB-lite"/>
    </source>
</evidence>
<comment type="caution">
    <text evidence="2">The sequence shown here is derived from an EMBL/GenBank/DDBJ whole genome shotgun (WGS) entry which is preliminary data.</text>
</comment>
<gene>
    <name evidence="2" type="ORF">E2C01_065926</name>
</gene>
<name>A0A5B7HK59_PORTR</name>